<organism evidence="1 2">
    <name type="scientific">Gluconacetobacter sacchari</name>
    <dbReference type="NCBI Taxonomy" id="92759"/>
    <lineage>
        <taxon>Bacteria</taxon>
        <taxon>Pseudomonadati</taxon>
        <taxon>Pseudomonadota</taxon>
        <taxon>Alphaproteobacteria</taxon>
        <taxon>Acetobacterales</taxon>
        <taxon>Acetobacteraceae</taxon>
        <taxon>Gluconacetobacter</taxon>
    </lineage>
</organism>
<evidence type="ECO:0000313" key="1">
    <source>
        <dbReference type="EMBL" id="MBB2159267.1"/>
    </source>
</evidence>
<name>A0A7W4NK87_9PROT</name>
<gene>
    <name evidence="1" type="ORF">HLH48_03585</name>
</gene>
<dbReference type="AlphaFoldDB" id="A0A7W4NK87"/>
<reference evidence="1 2" key="1">
    <citation type="submission" date="2020-04" db="EMBL/GenBank/DDBJ databases">
        <title>Description of novel Gluconacetobacter.</title>
        <authorList>
            <person name="Sombolestani A."/>
        </authorList>
    </citation>
    <scope>NUCLEOTIDE SEQUENCE [LARGE SCALE GENOMIC DNA]</scope>
    <source>
        <strain evidence="1 2">LMG 19747</strain>
    </source>
</reference>
<protein>
    <submittedName>
        <fullName evidence="1">Uncharacterized protein</fullName>
    </submittedName>
</protein>
<proteinExistence type="predicted"/>
<dbReference type="RefSeq" id="WP_182996138.1">
    <property type="nucleotide sequence ID" value="NZ_JABEQJ010000003.1"/>
</dbReference>
<accession>A0A7W4NK87</accession>
<sequence length="208" mass="20250">MPAAPRQTLPVGDWPFVESATGRLTLAAYQFLARLQAGSSGSIRNVAVIAGALGVPVGEIAAGGAAPVVLPASFPPPAPVAARGERLLALLAAVPRPAVVGAPILPAGPGRPADVLVLHHGARVMDGFGGPEGRVAGWVGDVFLQRDGGAAGAVWAKGAGAGTAAGWLALGQALGQVGGGGMLPLVNGDIAPVGMLSDPAGQTIGVPI</sequence>
<comment type="caution">
    <text evidence="1">The sequence shown here is derived from an EMBL/GenBank/DDBJ whole genome shotgun (WGS) entry which is preliminary data.</text>
</comment>
<dbReference type="Proteomes" id="UP000589085">
    <property type="component" value="Unassembled WGS sequence"/>
</dbReference>
<evidence type="ECO:0000313" key="2">
    <source>
        <dbReference type="Proteomes" id="UP000589085"/>
    </source>
</evidence>
<dbReference type="EMBL" id="JABEQJ010000003">
    <property type="protein sequence ID" value="MBB2159267.1"/>
    <property type="molecule type" value="Genomic_DNA"/>
</dbReference>